<organism evidence="1 2">
    <name type="scientific">Vagococcus silagei</name>
    <dbReference type="NCBI Taxonomy" id="2508885"/>
    <lineage>
        <taxon>Bacteria</taxon>
        <taxon>Bacillati</taxon>
        <taxon>Bacillota</taxon>
        <taxon>Bacilli</taxon>
        <taxon>Lactobacillales</taxon>
        <taxon>Enterococcaceae</taxon>
        <taxon>Vagococcus</taxon>
    </lineage>
</organism>
<proteinExistence type="predicted"/>
<accession>A0A4S3B2L4</accession>
<name>A0A4S3B2L4_9ENTE</name>
<dbReference type="EMBL" id="SDGV01000019">
    <property type="protein sequence ID" value="THB60638.1"/>
    <property type="molecule type" value="Genomic_DNA"/>
</dbReference>
<keyword evidence="2" id="KW-1185">Reference proteome</keyword>
<comment type="caution">
    <text evidence="1">The sequence shown here is derived from an EMBL/GenBank/DDBJ whole genome shotgun (WGS) entry which is preliminary data.</text>
</comment>
<dbReference type="Proteomes" id="UP000310506">
    <property type="component" value="Unassembled WGS sequence"/>
</dbReference>
<sequence>MTVDGKFYGQAYGSALRSTVSDKPKLIGTESGRAVVSVNPGAVFHAETRGSNVTFGTIYSYLLDIWVNNPAEFDVLYHGRLGSSRRGNVFHSWSYNDISLTMENMPLYLWKQPVVGTPDVSTHFADASIFKSRRMISQPWMVQNKKLILTTIIELIS</sequence>
<reference evidence="1 2" key="1">
    <citation type="submission" date="2019-01" db="EMBL/GenBank/DDBJ databases">
        <title>Vagococcus silagei sp. nov. isolated from brewer's grain.</title>
        <authorList>
            <person name="Guu J.-R."/>
        </authorList>
    </citation>
    <scope>NUCLEOTIDE SEQUENCE [LARGE SCALE GENOMIC DNA]</scope>
    <source>
        <strain evidence="1 2">2B-2</strain>
    </source>
</reference>
<dbReference type="AlphaFoldDB" id="A0A4S3B2L4"/>
<protein>
    <submittedName>
        <fullName evidence="1">Uncharacterized protein</fullName>
    </submittedName>
</protein>
<dbReference type="RefSeq" id="WP_136137394.1">
    <property type="nucleotide sequence ID" value="NZ_SDGV01000019.1"/>
</dbReference>
<evidence type="ECO:0000313" key="2">
    <source>
        <dbReference type="Proteomes" id="UP000310506"/>
    </source>
</evidence>
<gene>
    <name evidence="1" type="ORF">ESZ54_09225</name>
</gene>
<evidence type="ECO:0000313" key="1">
    <source>
        <dbReference type="EMBL" id="THB60638.1"/>
    </source>
</evidence>